<dbReference type="NCBIfam" id="TIGR00229">
    <property type="entry name" value="sensory_box"/>
    <property type="match status" value="1"/>
</dbReference>
<dbReference type="PANTHER" id="PTHR44757:SF2">
    <property type="entry name" value="BIOFILM ARCHITECTURE MAINTENANCE PROTEIN MBAA"/>
    <property type="match status" value="1"/>
</dbReference>
<organism evidence="3 4">
    <name type="scientific">Vreelandella sulfidaeris</name>
    <dbReference type="NCBI Taxonomy" id="115553"/>
    <lineage>
        <taxon>Bacteria</taxon>
        <taxon>Pseudomonadati</taxon>
        <taxon>Pseudomonadota</taxon>
        <taxon>Gammaproteobacteria</taxon>
        <taxon>Oceanospirillales</taxon>
        <taxon>Halomonadaceae</taxon>
        <taxon>Vreelandella</taxon>
    </lineage>
</organism>
<name>A0A455U3A0_9GAMM</name>
<evidence type="ECO:0000313" key="4">
    <source>
        <dbReference type="Proteomes" id="UP000320231"/>
    </source>
</evidence>
<sequence>MYEQAYSHSAALMGSFSPLAMIVVDPLADQLLAANPIACEMLNIDGPLPLATPFSHRLSAGLPLWVSFTDEALVQETAWSDDLVLLDMLRQPYRVEVYAQRLGDSEQLLMTLIDRNKAEQRRAKAELGRQHRQGEVGWQRVEQVFERIEKQNHLILSAAGEGIYGLDAEGKTTFVNPAAERILGWSTEDMVAHDAHLMFHHTHADGSHFPVQECPIHASFSDGQVHHVDNEVFWHKNGEAIPVEYTSTPIFEMGRLVGAVVLFAIFVSVNAPSNSYAMRSLKWRHSNNGWNWRMSIYKKR</sequence>
<feature type="domain" description="PAS" evidence="2">
    <location>
        <begin position="148"/>
        <end position="205"/>
    </location>
</feature>
<dbReference type="Proteomes" id="UP000320231">
    <property type="component" value="Chromosome"/>
</dbReference>
<dbReference type="KEGG" id="hsr:HSBAA_16410"/>
<evidence type="ECO:0000259" key="2">
    <source>
        <dbReference type="PROSITE" id="PS50112"/>
    </source>
</evidence>
<dbReference type="CDD" id="cd00130">
    <property type="entry name" value="PAS"/>
    <property type="match status" value="1"/>
</dbReference>
<dbReference type="InterPro" id="IPR013767">
    <property type="entry name" value="PAS_fold"/>
</dbReference>
<dbReference type="Gene3D" id="3.30.450.20">
    <property type="entry name" value="PAS domain"/>
    <property type="match status" value="1"/>
</dbReference>
<dbReference type="SMART" id="SM00091">
    <property type="entry name" value="PAS"/>
    <property type="match status" value="2"/>
</dbReference>
<protein>
    <recommendedName>
        <fullName evidence="2">PAS domain-containing protein</fullName>
    </recommendedName>
</protein>
<reference evidence="3 4" key="1">
    <citation type="journal article" date="2019" name="Microbiol. Resour. Announc.">
        <title>Complete Genome Sequence of Halomonas sulfidaeris Strain Esulfide1 Isolated from a Metal Sulfide Rock at a Depth of 2,200 Meters, Obtained Using Nanopore Sequencing.</title>
        <authorList>
            <person name="Saito M."/>
            <person name="Nishigata A."/>
            <person name="Galipon J."/>
            <person name="Arakawa K."/>
        </authorList>
    </citation>
    <scope>NUCLEOTIDE SEQUENCE [LARGE SCALE GENOMIC DNA]</scope>
    <source>
        <strain evidence="3 4">ATCC BAA-803</strain>
    </source>
</reference>
<evidence type="ECO:0000313" key="3">
    <source>
        <dbReference type="EMBL" id="BBI60335.1"/>
    </source>
</evidence>
<feature type="transmembrane region" description="Helical" evidence="1">
    <location>
        <begin position="256"/>
        <end position="277"/>
    </location>
</feature>
<gene>
    <name evidence="3" type="ORF">HSBAA_16410</name>
</gene>
<dbReference type="PROSITE" id="PS50112">
    <property type="entry name" value="PAS"/>
    <property type="match status" value="1"/>
</dbReference>
<keyword evidence="1" id="KW-0812">Transmembrane</keyword>
<dbReference type="InterPro" id="IPR052155">
    <property type="entry name" value="Biofilm_reg_signaling"/>
</dbReference>
<dbReference type="EMBL" id="AP019514">
    <property type="protein sequence ID" value="BBI60335.1"/>
    <property type="molecule type" value="Genomic_DNA"/>
</dbReference>
<dbReference type="InterPro" id="IPR035965">
    <property type="entry name" value="PAS-like_dom_sf"/>
</dbReference>
<dbReference type="SUPFAM" id="SSF55785">
    <property type="entry name" value="PYP-like sensor domain (PAS domain)"/>
    <property type="match status" value="1"/>
</dbReference>
<keyword evidence="1" id="KW-1133">Transmembrane helix</keyword>
<evidence type="ECO:0000256" key="1">
    <source>
        <dbReference type="SAM" id="Phobius"/>
    </source>
</evidence>
<keyword evidence="1" id="KW-0472">Membrane</keyword>
<dbReference type="GO" id="GO:0006355">
    <property type="term" value="P:regulation of DNA-templated transcription"/>
    <property type="evidence" value="ECO:0007669"/>
    <property type="project" value="InterPro"/>
</dbReference>
<dbReference type="PANTHER" id="PTHR44757">
    <property type="entry name" value="DIGUANYLATE CYCLASE DGCP"/>
    <property type="match status" value="1"/>
</dbReference>
<dbReference type="Pfam" id="PF00989">
    <property type="entry name" value="PAS"/>
    <property type="match status" value="1"/>
</dbReference>
<dbReference type="InterPro" id="IPR000014">
    <property type="entry name" value="PAS"/>
</dbReference>
<accession>A0A455U3A0</accession>
<proteinExistence type="predicted"/>
<dbReference type="AlphaFoldDB" id="A0A455U3A0"/>